<dbReference type="InterPro" id="IPR050553">
    <property type="entry name" value="Thioredoxin_ResA/DsbE_sf"/>
</dbReference>
<feature type="domain" description="Thioredoxin" evidence="1">
    <location>
        <begin position="1"/>
        <end position="117"/>
    </location>
</feature>
<dbReference type="PANTHER" id="PTHR42852:SF18">
    <property type="entry name" value="CHROMOSOME UNDETERMINED SCAFFOLD_47, WHOLE GENOME SHOTGUN SEQUENCE"/>
    <property type="match status" value="1"/>
</dbReference>
<dbReference type="InterPro" id="IPR013740">
    <property type="entry name" value="Redoxin"/>
</dbReference>
<accession>A0ABQ3H4I5</accession>
<evidence type="ECO:0000259" key="1">
    <source>
        <dbReference type="PROSITE" id="PS51352"/>
    </source>
</evidence>
<gene>
    <name evidence="2" type="ORF">GCM10007350_24010</name>
</gene>
<dbReference type="PROSITE" id="PS51352">
    <property type="entry name" value="THIOREDOXIN_2"/>
    <property type="match status" value="1"/>
</dbReference>
<evidence type="ECO:0000313" key="3">
    <source>
        <dbReference type="Proteomes" id="UP000604737"/>
    </source>
</evidence>
<organism evidence="2 3">
    <name type="scientific">Jeongeupia chitinilytica</name>
    <dbReference type="NCBI Taxonomy" id="1041641"/>
    <lineage>
        <taxon>Bacteria</taxon>
        <taxon>Pseudomonadati</taxon>
        <taxon>Pseudomonadota</taxon>
        <taxon>Betaproteobacteria</taxon>
        <taxon>Neisseriales</taxon>
        <taxon>Chitinibacteraceae</taxon>
        <taxon>Jeongeupia</taxon>
    </lineage>
</organism>
<dbReference type="Gene3D" id="3.40.30.10">
    <property type="entry name" value="Glutaredoxin"/>
    <property type="match status" value="1"/>
</dbReference>
<dbReference type="InterPro" id="IPR013766">
    <property type="entry name" value="Thioredoxin_domain"/>
</dbReference>
<name>A0ABQ3H4I5_9NEIS</name>
<dbReference type="PANTHER" id="PTHR42852">
    <property type="entry name" value="THIOL:DISULFIDE INTERCHANGE PROTEIN DSBE"/>
    <property type="match status" value="1"/>
</dbReference>
<protein>
    <recommendedName>
        <fullName evidence="1">Thioredoxin domain-containing protein</fullName>
    </recommendedName>
</protein>
<evidence type="ECO:0000313" key="2">
    <source>
        <dbReference type="EMBL" id="GHD64582.1"/>
    </source>
</evidence>
<dbReference type="Proteomes" id="UP000604737">
    <property type="component" value="Unassembled WGS sequence"/>
</dbReference>
<dbReference type="SUPFAM" id="SSF52833">
    <property type="entry name" value="Thioredoxin-like"/>
    <property type="match status" value="1"/>
</dbReference>
<comment type="caution">
    <text evidence="2">The sequence shown here is derived from an EMBL/GenBank/DDBJ whole genome shotgun (WGS) entry which is preliminary data.</text>
</comment>
<sequence>MRGQVVLVNFWATSCSGCMQEMPELIKLQQKYGPAGYKTLAIAMSYDIPEYIQNYRQRTELPFIVSHDKDGSLAKSFGDVALTPTSFLLDKNGKILKQYVGIPDMNELNQLIQGALKS</sequence>
<reference evidence="3" key="1">
    <citation type="journal article" date="2019" name="Int. J. Syst. Evol. Microbiol.">
        <title>The Global Catalogue of Microorganisms (GCM) 10K type strain sequencing project: providing services to taxonomists for standard genome sequencing and annotation.</title>
        <authorList>
            <consortium name="The Broad Institute Genomics Platform"/>
            <consortium name="The Broad Institute Genome Sequencing Center for Infectious Disease"/>
            <person name="Wu L."/>
            <person name="Ma J."/>
        </authorList>
    </citation>
    <scope>NUCLEOTIDE SEQUENCE [LARGE SCALE GENOMIC DNA]</scope>
    <source>
        <strain evidence="3">KCTC 23701</strain>
    </source>
</reference>
<dbReference type="CDD" id="cd02966">
    <property type="entry name" value="TlpA_like_family"/>
    <property type="match status" value="1"/>
</dbReference>
<dbReference type="EMBL" id="BMYO01000006">
    <property type="protein sequence ID" value="GHD64582.1"/>
    <property type="molecule type" value="Genomic_DNA"/>
</dbReference>
<keyword evidence="3" id="KW-1185">Reference proteome</keyword>
<dbReference type="PROSITE" id="PS51257">
    <property type="entry name" value="PROKAR_LIPOPROTEIN"/>
    <property type="match status" value="1"/>
</dbReference>
<dbReference type="Pfam" id="PF08534">
    <property type="entry name" value="Redoxin"/>
    <property type="match status" value="1"/>
</dbReference>
<dbReference type="InterPro" id="IPR036249">
    <property type="entry name" value="Thioredoxin-like_sf"/>
</dbReference>
<proteinExistence type="predicted"/>